<reference evidence="2" key="1">
    <citation type="submission" date="2020-10" db="EMBL/GenBank/DDBJ databases">
        <authorList>
            <person name="Gilroy R."/>
        </authorList>
    </citation>
    <scope>NUCLEOTIDE SEQUENCE</scope>
    <source>
        <strain evidence="2">17213</strain>
    </source>
</reference>
<evidence type="ECO:0000313" key="2">
    <source>
        <dbReference type="EMBL" id="MBO8416456.1"/>
    </source>
</evidence>
<dbReference type="AlphaFoldDB" id="A0A9D9DB24"/>
<evidence type="ECO:0000259" key="1">
    <source>
        <dbReference type="Pfam" id="PF12146"/>
    </source>
</evidence>
<dbReference type="InterPro" id="IPR029058">
    <property type="entry name" value="AB_hydrolase_fold"/>
</dbReference>
<dbReference type="GO" id="GO:0016787">
    <property type="term" value="F:hydrolase activity"/>
    <property type="evidence" value="ECO:0007669"/>
    <property type="project" value="UniProtKB-KW"/>
</dbReference>
<organism evidence="2 3">
    <name type="scientific">Candidatus Avisuccinivibrio stercorigallinarum</name>
    <dbReference type="NCBI Taxonomy" id="2840704"/>
    <lineage>
        <taxon>Bacteria</taxon>
        <taxon>Pseudomonadati</taxon>
        <taxon>Pseudomonadota</taxon>
        <taxon>Gammaproteobacteria</taxon>
        <taxon>Aeromonadales</taxon>
        <taxon>Succinivibrionaceae</taxon>
        <taxon>Succinivibrionaceae incertae sedis</taxon>
        <taxon>Candidatus Avisuccinivibrio</taxon>
    </lineage>
</organism>
<comment type="caution">
    <text evidence="2">The sequence shown here is derived from an EMBL/GenBank/DDBJ whole genome shotgun (WGS) entry which is preliminary data.</text>
</comment>
<accession>A0A9D9DB24</accession>
<gene>
    <name evidence="2" type="ORF">IAB19_08765</name>
</gene>
<proteinExistence type="predicted"/>
<name>A0A9D9DB24_9GAMM</name>
<dbReference type="Pfam" id="PF12146">
    <property type="entry name" value="Hydrolase_4"/>
    <property type="match status" value="1"/>
</dbReference>
<dbReference type="SUPFAM" id="SSF53474">
    <property type="entry name" value="alpha/beta-Hydrolases"/>
    <property type="match status" value="1"/>
</dbReference>
<dbReference type="EMBL" id="JADINH010000174">
    <property type="protein sequence ID" value="MBO8416456.1"/>
    <property type="molecule type" value="Genomic_DNA"/>
</dbReference>
<feature type="domain" description="Serine aminopeptidase S33" evidence="1">
    <location>
        <begin position="56"/>
        <end position="306"/>
    </location>
</feature>
<dbReference type="Gene3D" id="3.40.50.1820">
    <property type="entry name" value="alpha/beta hydrolase"/>
    <property type="match status" value="1"/>
</dbReference>
<keyword evidence="2" id="KW-0378">Hydrolase</keyword>
<evidence type="ECO:0000313" key="3">
    <source>
        <dbReference type="Proteomes" id="UP000823631"/>
    </source>
</evidence>
<dbReference type="InterPro" id="IPR022742">
    <property type="entry name" value="Hydrolase_4"/>
</dbReference>
<sequence length="325" mass="37326">MTAKFNIALTDEAFYKDHYAEIEDFYQSLNFLQIKRDESNFLSALEFMPKDGRALKTLMIIPGRAEIEHKYAELIYSLKDLPLRILVLFVRGQGMSSPVIPGSHKCHIEDFNLYRKDIELMLDALGVTDFVQMGFSMGGLISTDLAAHGRHKPQRLALMAPYLWPAYNLPAPILRAFVGFMGSMPGLKTMYTPHGSEYKRLPFEENIHSHSRLRYERYHDYYAQHPELALAGPSYCFVRQSLLKQIELYNSHFEFTMPVFCAAAACDKVVSAAHCQSFMESHQHDVIKPKFVRVAGAYHDILNEADEYRNPVMTRVLNFLLNDGR</sequence>
<protein>
    <submittedName>
        <fullName evidence="2">Alpha/beta fold hydrolase</fullName>
    </submittedName>
</protein>
<reference evidence="2" key="2">
    <citation type="journal article" date="2021" name="PeerJ">
        <title>Extensive microbial diversity within the chicken gut microbiome revealed by metagenomics and culture.</title>
        <authorList>
            <person name="Gilroy R."/>
            <person name="Ravi A."/>
            <person name="Getino M."/>
            <person name="Pursley I."/>
            <person name="Horton D.L."/>
            <person name="Alikhan N.F."/>
            <person name="Baker D."/>
            <person name="Gharbi K."/>
            <person name="Hall N."/>
            <person name="Watson M."/>
            <person name="Adriaenssens E.M."/>
            <person name="Foster-Nyarko E."/>
            <person name="Jarju S."/>
            <person name="Secka A."/>
            <person name="Antonio M."/>
            <person name="Oren A."/>
            <person name="Chaudhuri R.R."/>
            <person name="La Ragione R."/>
            <person name="Hildebrand F."/>
            <person name="Pallen M.J."/>
        </authorList>
    </citation>
    <scope>NUCLEOTIDE SEQUENCE</scope>
    <source>
        <strain evidence="2">17213</strain>
    </source>
</reference>
<dbReference type="Proteomes" id="UP000823631">
    <property type="component" value="Unassembled WGS sequence"/>
</dbReference>